<evidence type="ECO:0008006" key="4">
    <source>
        <dbReference type="Google" id="ProtNLM"/>
    </source>
</evidence>
<evidence type="ECO:0000313" key="3">
    <source>
        <dbReference type="Proteomes" id="UP000475862"/>
    </source>
</evidence>
<evidence type="ECO:0000256" key="1">
    <source>
        <dbReference type="SAM" id="MobiDB-lite"/>
    </source>
</evidence>
<protein>
    <recommendedName>
        <fullName evidence="4">SH3 domain-containing protein</fullName>
    </recommendedName>
</protein>
<feature type="compositionally biased region" description="Polar residues" evidence="1">
    <location>
        <begin position="26"/>
        <end position="35"/>
    </location>
</feature>
<accession>A0A6G0UAZ9</accession>
<dbReference type="EMBL" id="VYZN01000001">
    <property type="protein sequence ID" value="KAE9545492.1"/>
    <property type="molecule type" value="Genomic_DNA"/>
</dbReference>
<proteinExistence type="predicted"/>
<dbReference type="Gene3D" id="2.30.30.40">
    <property type="entry name" value="SH3 Domains"/>
    <property type="match status" value="1"/>
</dbReference>
<reference evidence="2 3" key="1">
    <citation type="submission" date="2019-08" db="EMBL/GenBank/DDBJ databases">
        <title>The genome of the soybean aphid Biotype 1, its phylome, world population structure and adaptation to the North American continent.</title>
        <authorList>
            <person name="Giordano R."/>
            <person name="Donthu R.K."/>
            <person name="Hernandez A.G."/>
            <person name="Wright C.L."/>
            <person name="Zimin A.V."/>
        </authorList>
    </citation>
    <scope>NUCLEOTIDE SEQUENCE [LARGE SCALE GENOMIC DNA]</scope>
    <source>
        <tissue evidence="2">Whole aphids</tissue>
    </source>
</reference>
<dbReference type="SUPFAM" id="SSF50044">
    <property type="entry name" value="SH3-domain"/>
    <property type="match status" value="1"/>
</dbReference>
<gene>
    <name evidence="2" type="ORF">AGLY_001035</name>
</gene>
<keyword evidence="3" id="KW-1185">Reference proteome</keyword>
<dbReference type="AlphaFoldDB" id="A0A6G0UAZ9"/>
<dbReference type="Proteomes" id="UP000475862">
    <property type="component" value="Unassembled WGS sequence"/>
</dbReference>
<comment type="caution">
    <text evidence="2">The sequence shown here is derived from an EMBL/GenBank/DDBJ whole genome shotgun (WGS) entry which is preliminary data.</text>
</comment>
<feature type="region of interest" description="Disordered" evidence="1">
    <location>
        <begin position="1"/>
        <end position="50"/>
    </location>
</feature>
<dbReference type="InterPro" id="IPR036028">
    <property type="entry name" value="SH3-like_dom_sf"/>
</dbReference>
<name>A0A6G0UAZ9_APHGL</name>
<dbReference type="OrthoDB" id="4680325at2759"/>
<sequence>MAAPSSGGWPPRRRRVERGCPASRRAPTTTTNTPSKMPPLQRPIGGPRLADTQVAAADKSHRRKISLPWFRQTSTSSAAAALARQHTIDTPGSYRHRSIASRSSAATTAVQNSGVEMTWVIADFTATAAGQVTVSKGQQVELLDCCGGTSEMVLVRVPSDCTEGMVPHIVLKQPPSLKSPQATGKKKHH</sequence>
<organism evidence="2 3">
    <name type="scientific">Aphis glycines</name>
    <name type="common">Soybean aphid</name>
    <dbReference type="NCBI Taxonomy" id="307491"/>
    <lineage>
        <taxon>Eukaryota</taxon>
        <taxon>Metazoa</taxon>
        <taxon>Ecdysozoa</taxon>
        <taxon>Arthropoda</taxon>
        <taxon>Hexapoda</taxon>
        <taxon>Insecta</taxon>
        <taxon>Pterygota</taxon>
        <taxon>Neoptera</taxon>
        <taxon>Paraneoptera</taxon>
        <taxon>Hemiptera</taxon>
        <taxon>Sternorrhyncha</taxon>
        <taxon>Aphidomorpha</taxon>
        <taxon>Aphidoidea</taxon>
        <taxon>Aphididae</taxon>
        <taxon>Aphidini</taxon>
        <taxon>Aphis</taxon>
        <taxon>Aphis</taxon>
    </lineage>
</organism>
<evidence type="ECO:0000313" key="2">
    <source>
        <dbReference type="EMBL" id="KAE9545492.1"/>
    </source>
</evidence>